<evidence type="ECO:0000256" key="1">
    <source>
        <dbReference type="ARBA" id="ARBA00007362"/>
    </source>
</evidence>
<dbReference type="PANTHER" id="PTHR22911:SF76">
    <property type="entry name" value="EAMA DOMAIN-CONTAINING PROTEIN"/>
    <property type="match status" value="1"/>
</dbReference>
<dbReference type="EMBL" id="CP020559">
    <property type="protein sequence ID" value="ARE86719.1"/>
    <property type="molecule type" value="Genomic_DNA"/>
</dbReference>
<reference evidence="4 5" key="1">
    <citation type="submission" date="2017-03" db="EMBL/GenBank/DDBJ databases">
        <title>Complete sequence of Clostridium formicaceticum DSM 92.</title>
        <authorList>
            <person name="Poehlein A."/>
            <person name="Karl M."/>
            <person name="Bengelsdorf F.R."/>
            <person name="Duerre P."/>
            <person name="Daniel R."/>
        </authorList>
    </citation>
    <scope>NUCLEOTIDE SEQUENCE [LARGE SCALE GENOMIC DNA]</scope>
    <source>
        <strain evidence="4 5">DSM 92</strain>
    </source>
</reference>
<dbReference type="PANTHER" id="PTHR22911">
    <property type="entry name" value="ACYL-MALONYL CONDENSING ENZYME-RELATED"/>
    <property type="match status" value="1"/>
</dbReference>
<accession>A0AAC9RGY1</accession>
<feature type="transmembrane region" description="Helical" evidence="2">
    <location>
        <begin position="7"/>
        <end position="28"/>
    </location>
</feature>
<dbReference type="Pfam" id="PF00892">
    <property type="entry name" value="EamA"/>
    <property type="match status" value="2"/>
</dbReference>
<feature type="domain" description="EamA" evidence="3">
    <location>
        <begin position="11"/>
        <end position="140"/>
    </location>
</feature>
<gene>
    <name evidence="4" type="ORF">CLFO_10460</name>
</gene>
<feature type="transmembrane region" description="Helical" evidence="2">
    <location>
        <begin position="127"/>
        <end position="146"/>
    </location>
</feature>
<organism evidence="4 5">
    <name type="scientific">Clostridium formicaceticum</name>
    <dbReference type="NCBI Taxonomy" id="1497"/>
    <lineage>
        <taxon>Bacteria</taxon>
        <taxon>Bacillati</taxon>
        <taxon>Bacillota</taxon>
        <taxon>Clostridia</taxon>
        <taxon>Eubacteriales</taxon>
        <taxon>Clostridiaceae</taxon>
        <taxon>Clostridium</taxon>
    </lineage>
</organism>
<dbReference type="RefSeq" id="WP_081561956.1">
    <property type="nucleotide sequence ID" value="NZ_CP017603.1"/>
</dbReference>
<dbReference type="InterPro" id="IPR000620">
    <property type="entry name" value="EamA_dom"/>
</dbReference>
<feature type="transmembrane region" description="Helical" evidence="2">
    <location>
        <begin position="70"/>
        <end position="90"/>
    </location>
</feature>
<dbReference type="AlphaFoldDB" id="A0AAC9RGY1"/>
<feature type="transmembrane region" description="Helical" evidence="2">
    <location>
        <begin position="270"/>
        <end position="289"/>
    </location>
</feature>
<evidence type="ECO:0000313" key="5">
    <source>
        <dbReference type="Proteomes" id="UP000192478"/>
    </source>
</evidence>
<feature type="transmembrane region" description="Helical" evidence="2">
    <location>
        <begin position="96"/>
        <end position="118"/>
    </location>
</feature>
<feature type="transmembrane region" description="Helical" evidence="2">
    <location>
        <begin position="215"/>
        <end position="233"/>
    </location>
</feature>
<dbReference type="InterPro" id="IPR037185">
    <property type="entry name" value="EmrE-like"/>
</dbReference>
<feature type="transmembrane region" description="Helical" evidence="2">
    <location>
        <begin position="245"/>
        <end position="264"/>
    </location>
</feature>
<comment type="similarity">
    <text evidence="1">Belongs to the EamA transporter family.</text>
</comment>
<name>A0AAC9RGY1_9CLOT</name>
<feature type="transmembrane region" description="Helical" evidence="2">
    <location>
        <begin position="183"/>
        <end position="203"/>
    </location>
</feature>
<feature type="transmembrane region" description="Helical" evidence="2">
    <location>
        <begin position="152"/>
        <end position="171"/>
    </location>
</feature>
<keyword evidence="2" id="KW-0812">Transmembrane</keyword>
<feature type="domain" description="EamA" evidence="3">
    <location>
        <begin position="153"/>
        <end position="286"/>
    </location>
</feature>
<dbReference type="Gene3D" id="1.10.3730.20">
    <property type="match status" value="1"/>
</dbReference>
<feature type="transmembrane region" description="Helical" evidence="2">
    <location>
        <begin position="40"/>
        <end position="58"/>
    </location>
</feature>
<dbReference type="Proteomes" id="UP000192478">
    <property type="component" value="Chromosome"/>
</dbReference>
<dbReference type="GO" id="GO:0016020">
    <property type="term" value="C:membrane"/>
    <property type="evidence" value="ECO:0007669"/>
    <property type="project" value="InterPro"/>
</dbReference>
<protein>
    <submittedName>
        <fullName evidence="4">EamA-like transporter family protein</fullName>
    </submittedName>
</protein>
<proteinExistence type="inferred from homology"/>
<keyword evidence="2" id="KW-0472">Membrane</keyword>
<keyword evidence="2" id="KW-1133">Transmembrane helix</keyword>
<evidence type="ECO:0000256" key="2">
    <source>
        <dbReference type="SAM" id="Phobius"/>
    </source>
</evidence>
<evidence type="ECO:0000259" key="3">
    <source>
        <dbReference type="Pfam" id="PF00892"/>
    </source>
</evidence>
<dbReference type="SUPFAM" id="SSF103481">
    <property type="entry name" value="Multidrug resistance efflux transporter EmrE"/>
    <property type="match status" value="2"/>
</dbReference>
<evidence type="ECO:0000313" key="4">
    <source>
        <dbReference type="EMBL" id="ARE86719.1"/>
    </source>
</evidence>
<sequence>MANKKDLYRIHLMLCIAVIGVSFSAILIRSTTAPSNIIAMYRMMITFLLFLPASLTKGRKEIKEICGKQLLLCCFSGIFLALHFITWMTSLKYTTVASSTILVGLQPIFTAVIGYFLYKEKLSKKGFLGMLLTISGSSMIGFFSFHAGEGHFYGNILALLGGLFGALYIIIGRGIRKKISTLIYGFIVYGTCTVLLVIINLMLKLPFVGYTHKDYILFLAMAVLCTIGGHTIFNWSLKYIEANKVSITMLGEPVGATILAVLFLKEIPSFWQVLSGILILIGLYIFMGIGEDKTVSLTTYNEG</sequence>